<reference evidence="3" key="1">
    <citation type="submission" date="2016-10" db="EMBL/GenBank/DDBJ databases">
        <authorList>
            <person name="Varghese N."/>
            <person name="Submissions S."/>
        </authorList>
    </citation>
    <scope>NUCLEOTIDE SEQUENCE [LARGE SCALE GENOMIC DNA]</scope>
    <source>
        <strain evidence="3">DSM 19684</strain>
    </source>
</reference>
<organism evidence="2 3">
    <name type="scientific">Epilithonimonas hungarica</name>
    <dbReference type="NCBI Taxonomy" id="454006"/>
    <lineage>
        <taxon>Bacteria</taxon>
        <taxon>Pseudomonadati</taxon>
        <taxon>Bacteroidota</taxon>
        <taxon>Flavobacteriia</taxon>
        <taxon>Flavobacteriales</taxon>
        <taxon>Weeksellaceae</taxon>
        <taxon>Chryseobacterium group</taxon>
        <taxon>Epilithonimonas</taxon>
    </lineage>
</organism>
<dbReference type="InterPro" id="IPR029068">
    <property type="entry name" value="Glyas_Bleomycin-R_OHBP_Dase"/>
</dbReference>
<dbReference type="PROSITE" id="PS51819">
    <property type="entry name" value="VOC"/>
    <property type="match status" value="1"/>
</dbReference>
<dbReference type="InterPro" id="IPR004360">
    <property type="entry name" value="Glyas_Fos-R_dOase_dom"/>
</dbReference>
<dbReference type="Proteomes" id="UP000199203">
    <property type="component" value="Unassembled WGS sequence"/>
</dbReference>
<dbReference type="SUPFAM" id="SSF54593">
    <property type="entry name" value="Glyoxalase/Bleomycin resistance protein/Dihydroxybiphenyl dioxygenase"/>
    <property type="match status" value="1"/>
</dbReference>
<dbReference type="PANTHER" id="PTHR33993:SF5">
    <property type="entry name" value="GLYOXALASE"/>
    <property type="match status" value="1"/>
</dbReference>
<accession>A0A1G7GM68</accession>
<keyword evidence="3" id="KW-1185">Reference proteome</keyword>
<keyword evidence="2" id="KW-0560">Oxidoreductase</keyword>
<dbReference type="InterPro" id="IPR037523">
    <property type="entry name" value="VOC_core"/>
</dbReference>
<evidence type="ECO:0000313" key="2">
    <source>
        <dbReference type="EMBL" id="SDE89288.1"/>
    </source>
</evidence>
<evidence type="ECO:0000313" key="3">
    <source>
        <dbReference type="Proteomes" id="UP000199203"/>
    </source>
</evidence>
<sequence length="133" mass="15334">MEDQNKTPKVTGIGGIFFFSDDPKETRDWYAKNLGLDTTEWGSTFESRNINDPDKINSLQWSPFKTGSSYFSPSKKEFMINYRVQNIEGLVKNLKENDVTILDEIESSDYGKFVHILDPDGNKIELWEPSDNK</sequence>
<gene>
    <name evidence="2" type="ORF">SAMN05421825_0514</name>
</gene>
<dbReference type="OrthoDB" id="9799428at2"/>
<protein>
    <submittedName>
        <fullName evidence="2">Catechol 2,3-dioxygenase</fullName>
    </submittedName>
</protein>
<dbReference type="STRING" id="454006.SAMN05421825_0514"/>
<proteinExistence type="predicted"/>
<dbReference type="GO" id="GO:0051213">
    <property type="term" value="F:dioxygenase activity"/>
    <property type="evidence" value="ECO:0007669"/>
    <property type="project" value="UniProtKB-KW"/>
</dbReference>
<evidence type="ECO:0000259" key="1">
    <source>
        <dbReference type="PROSITE" id="PS51819"/>
    </source>
</evidence>
<dbReference type="Pfam" id="PF00903">
    <property type="entry name" value="Glyoxalase"/>
    <property type="match status" value="1"/>
</dbReference>
<dbReference type="AlphaFoldDB" id="A0A1G7GM68"/>
<dbReference type="Gene3D" id="3.10.180.10">
    <property type="entry name" value="2,3-Dihydroxybiphenyl 1,2-Dioxygenase, domain 1"/>
    <property type="match status" value="1"/>
</dbReference>
<dbReference type="PANTHER" id="PTHR33993">
    <property type="entry name" value="GLYOXALASE-RELATED"/>
    <property type="match status" value="1"/>
</dbReference>
<dbReference type="RefSeq" id="WP_089871098.1">
    <property type="nucleotide sequence ID" value="NZ_FNBH01000001.1"/>
</dbReference>
<dbReference type="EMBL" id="FNBH01000001">
    <property type="protein sequence ID" value="SDE89288.1"/>
    <property type="molecule type" value="Genomic_DNA"/>
</dbReference>
<dbReference type="InterPro" id="IPR052164">
    <property type="entry name" value="Anthracycline_SecMetBiosynth"/>
</dbReference>
<keyword evidence="2" id="KW-0223">Dioxygenase</keyword>
<name>A0A1G7GM68_9FLAO</name>
<feature type="domain" description="VOC" evidence="1">
    <location>
        <begin position="12"/>
        <end position="129"/>
    </location>
</feature>